<keyword evidence="1" id="KW-0472">Membrane</keyword>
<sequence length="59" mass="6836">MGAIAFLGVLYQIAHLVLIIVVIVTFFKMARNIEDLVSEVKQSNQHLYEIRKQFKSEKD</sequence>
<evidence type="ECO:0000256" key="1">
    <source>
        <dbReference type="SAM" id="Phobius"/>
    </source>
</evidence>
<reference evidence="2 3" key="1">
    <citation type="submission" date="2013-08" db="EMBL/GenBank/DDBJ databases">
        <authorList>
            <person name="Huang J."/>
            <person name="Wang G."/>
        </authorList>
    </citation>
    <scope>NUCLEOTIDE SEQUENCE [LARGE SCALE GENOMIC DNA]</scope>
    <source>
        <strain evidence="2 3">BH030004</strain>
    </source>
</reference>
<evidence type="ECO:0000313" key="2">
    <source>
        <dbReference type="EMBL" id="KGX84185.1"/>
    </source>
</evidence>
<evidence type="ECO:0000313" key="3">
    <source>
        <dbReference type="Proteomes" id="UP000030403"/>
    </source>
</evidence>
<feature type="transmembrane region" description="Helical" evidence="1">
    <location>
        <begin position="6"/>
        <end position="27"/>
    </location>
</feature>
<comment type="caution">
    <text evidence="2">The sequence shown here is derived from an EMBL/GenBank/DDBJ whole genome shotgun (WGS) entry which is preliminary data.</text>
</comment>
<name>A0A0A5FZD7_9BACI</name>
<dbReference type="Proteomes" id="UP000030403">
    <property type="component" value="Unassembled WGS sequence"/>
</dbReference>
<dbReference type="RefSeq" id="WP_027447392.1">
    <property type="nucleotide sequence ID" value="NZ_AULJ01000061.1"/>
</dbReference>
<dbReference type="STRING" id="1385511.GCA_000425225_03892"/>
<dbReference type="AlphaFoldDB" id="A0A0A5FZD7"/>
<gene>
    <name evidence="2" type="ORF">N783_18755</name>
</gene>
<accession>A0A0A5FZD7</accession>
<proteinExistence type="predicted"/>
<protein>
    <submittedName>
        <fullName evidence="2">Uncharacterized protein</fullName>
    </submittedName>
</protein>
<dbReference type="EMBL" id="AVPF01000064">
    <property type="protein sequence ID" value="KGX84185.1"/>
    <property type="molecule type" value="Genomic_DNA"/>
</dbReference>
<keyword evidence="1" id="KW-0812">Transmembrane</keyword>
<keyword evidence="1" id="KW-1133">Transmembrane helix</keyword>
<organism evidence="2 3">
    <name type="scientific">Pontibacillus marinus BH030004 = DSM 16465</name>
    <dbReference type="NCBI Taxonomy" id="1385511"/>
    <lineage>
        <taxon>Bacteria</taxon>
        <taxon>Bacillati</taxon>
        <taxon>Bacillota</taxon>
        <taxon>Bacilli</taxon>
        <taxon>Bacillales</taxon>
        <taxon>Bacillaceae</taxon>
        <taxon>Pontibacillus</taxon>
    </lineage>
</organism>
<keyword evidence="3" id="KW-1185">Reference proteome</keyword>